<accession>A0A553I2K1</accession>
<dbReference type="SUPFAM" id="SSF48403">
    <property type="entry name" value="Ankyrin repeat"/>
    <property type="match status" value="1"/>
</dbReference>
<keyword evidence="2" id="KW-1185">Reference proteome</keyword>
<dbReference type="Gene3D" id="1.25.40.20">
    <property type="entry name" value="Ankyrin repeat-containing domain"/>
    <property type="match status" value="1"/>
</dbReference>
<evidence type="ECO:0008006" key="3">
    <source>
        <dbReference type="Google" id="ProtNLM"/>
    </source>
</evidence>
<dbReference type="EMBL" id="VFLP01000022">
    <property type="protein sequence ID" value="TRX94426.1"/>
    <property type="molecule type" value="Genomic_DNA"/>
</dbReference>
<comment type="caution">
    <text evidence="1">The sequence shown here is derived from an EMBL/GenBank/DDBJ whole genome shotgun (WGS) entry which is preliminary data.</text>
</comment>
<dbReference type="OrthoDB" id="539213at2759"/>
<proteinExistence type="predicted"/>
<evidence type="ECO:0000313" key="1">
    <source>
        <dbReference type="EMBL" id="TRX94426.1"/>
    </source>
</evidence>
<evidence type="ECO:0000313" key="2">
    <source>
        <dbReference type="Proteomes" id="UP000319160"/>
    </source>
</evidence>
<dbReference type="Proteomes" id="UP000319160">
    <property type="component" value="Unassembled WGS sequence"/>
</dbReference>
<dbReference type="AlphaFoldDB" id="A0A553I2K1"/>
<organism evidence="1 2">
    <name type="scientific">Xylaria flabelliformis</name>
    <dbReference type="NCBI Taxonomy" id="2512241"/>
    <lineage>
        <taxon>Eukaryota</taxon>
        <taxon>Fungi</taxon>
        <taxon>Dikarya</taxon>
        <taxon>Ascomycota</taxon>
        <taxon>Pezizomycotina</taxon>
        <taxon>Sordariomycetes</taxon>
        <taxon>Xylariomycetidae</taxon>
        <taxon>Xylariales</taxon>
        <taxon>Xylariaceae</taxon>
        <taxon>Xylaria</taxon>
    </lineage>
</organism>
<reference evidence="2" key="1">
    <citation type="submission" date="2019-06" db="EMBL/GenBank/DDBJ databases">
        <title>Draft genome sequence of the griseofulvin-producing fungus Xylaria cubensis strain G536.</title>
        <authorList>
            <person name="Mead M.E."/>
            <person name="Raja H.A."/>
            <person name="Steenwyk J.L."/>
            <person name="Knowles S.L."/>
            <person name="Oberlies N.H."/>
            <person name="Rokas A."/>
        </authorList>
    </citation>
    <scope>NUCLEOTIDE SEQUENCE [LARGE SCALE GENOMIC DNA]</scope>
    <source>
        <strain evidence="2">G536</strain>
    </source>
</reference>
<sequence length="297" mass="33531">MAREAGNQAVFKSMRQKHSDLYNDLGLDNNPDLIKDTEVSDIFISSLTSGDENFLHSLDDSGAINRLRGIELGRALTVALRVGNLEYAAKLLELDPDLTFCTDRLHNGVVFDVAYALRGALTHNFDNIAWDLLAVGLTKKTDCKQNLPTLLYVTVEKERPEFMKAIIEFGFSLDILQENVENPWPILETAIECSDNSIFDDKGRRDLFFDIVKSTPQMPDRWRTMTLEAAVECENESVLDELICLGVPADDDYILKKAVKKHPSMVGPLLERFWKAYPQGRVGYGKNIIVNEERGLF</sequence>
<protein>
    <recommendedName>
        <fullName evidence="3">Ankyrin repeat protein</fullName>
    </recommendedName>
</protein>
<gene>
    <name evidence="1" type="ORF">FHL15_004581</name>
</gene>
<dbReference type="InterPro" id="IPR036770">
    <property type="entry name" value="Ankyrin_rpt-contain_sf"/>
</dbReference>
<name>A0A553I2K1_9PEZI</name>